<sequence length="225" mass="25001">MSDNKQGGKWSNPAFLLSLAVGFYDELKNGSLPQEAKDRVEAKLHRDGFEDTTWDSVRAPILPAPTSFPDTNLFFHIPSIIPHQPTQYYTNIITMSEKSAPGGKWANPALLEALAMGFHTVAKGEGLTKEAKDAVILKIHAYGFTDITWEAVRCVSPCSLFHSGSCLLPHPALPLFISHLVLLRLFLLFHLPFLILNPIHTKLYQLFTLLHIIITSFLSISPTAL</sequence>
<feature type="transmembrane region" description="Helical" evidence="1">
    <location>
        <begin position="175"/>
        <end position="196"/>
    </location>
</feature>
<organism evidence="2 3">
    <name type="scientific">Colletotrichum abscissum</name>
    <dbReference type="NCBI Taxonomy" id="1671311"/>
    <lineage>
        <taxon>Eukaryota</taxon>
        <taxon>Fungi</taxon>
        <taxon>Dikarya</taxon>
        <taxon>Ascomycota</taxon>
        <taxon>Pezizomycotina</taxon>
        <taxon>Sordariomycetes</taxon>
        <taxon>Hypocreomycetidae</taxon>
        <taxon>Glomerellales</taxon>
        <taxon>Glomerellaceae</taxon>
        <taxon>Colletotrichum</taxon>
        <taxon>Colletotrichum acutatum species complex</taxon>
    </lineage>
</organism>
<feature type="transmembrane region" description="Helical" evidence="1">
    <location>
        <begin position="203"/>
        <end position="220"/>
    </location>
</feature>
<dbReference type="OrthoDB" id="4777826at2759"/>
<comment type="caution">
    <text evidence="2">The sequence shown here is derived from an EMBL/GenBank/DDBJ whole genome shotgun (WGS) entry which is preliminary data.</text>
</comment>
<dbReference type="EMBL" id="SDAQ01000017">
    <property type="protein sequence ID" value="KAI3555501.1"/>
    <property type="molecule type" value="Genomic_DNA"/>
</dbReference>
<gene>
    <name evidence="2" type="ORF">CABS02_04257</name>
</gene>
<proteinExistence type="predicted"/>
<evidence type="ECO:0000256" key="1">
    <source>
        <dbReference type="SAM" id="Phobius"/>
    </source>
</evidence>
<protein>
    <submittedName>
        <fullName evidence="2">Uncharacterized protein</fullName>
    </submittedName>
</protein>
<evidence type="ECO:0000313" key="2">
    <source>
        <dbReference type="EMBL" id="KAI3555501.1"/>
    </source>
</evidence>
<keyword evidence="1" id="KW-0812">Transmembrane</keyword>
<reference evidence="2" key="1">
    <citation type="submission" date="2019-01" db="EMBL/GenBank/DDBJ databases">
        <title>Colletotrichum abscissum LGMF1257.</title>
        <authorList>
            <person name="Baroncelli R."/>
        </authorList>
    </citation>
    <scope>NUCLEOTIDE SEQUENCE</scope>
    <source>
        <strain evidence="2">Ca142</strain>
    </source>
</reference>
<keyword evidence="3" id="KW-1185">Reference proteome</keyword>
<accession>A0A9P9XL82</accession>
<evidence type="ECO:0000313" key="3">
    <source>
        <dbReference type="Proteomes" id="UP001056436"/>
    </source>
</evidence>
<keyword evidence="1" id="KW-1133">Transmembrane helix</keyword>
<keyword evidence="1" id="KW-0472">Membrane</keyword>
<dbReference type="Proteomes" id="UP001056436">
    <property type="component" value="Unassembled WGS sequence"/>
</dbReference>
<name>A0A9P9XL82_9PEZI</name>
<dbReference type="AlphaFoldDB" id="A0A9P9XL82"/>